<accession>A0AAX2RIV1</accession>
<comment type="caution">
    <text evidence="1">The sequence shown here is derived from an EMBL/GenBank/DDBJ whole genome shotgun (WGS) entry which is preliminary data.</text>
</comment>
<evidence type="ECO:0000313" key="2">
    <source>
        <dbReference type="Proteomes" id="UP000298234"/>
    </source>
</evidence>
<name>A0AAX2RIV1_BURCE</name>
<protein>
    <recommendedName>
        <fullName evidence="3">Phage protein</fullName>
    </recommendedName>
</protein>
<evidence type="ECO:0008006" key="3">
    <source>
        <dbReference type="Google" id="ProtNLM"/>
    </source>
</evidence>
<reference evidence="1 2" key="1">
    <citation type="submission" date="2019-03" db="EMBL/GenBank/DDBJ databases">
        <title>Burkholderia cepacia outbreak.</title>
        <authorList>
            <person name="Farzana R."/>
            <person name="Walsh T.R."/>
        </authorList>
    </citation>
    <scope>NUCLEOTIDE SEQUENCE [LARGE SCALE GENOMIC DNA]</scope>
    <source>
        <strain evidence="2">d13</strain>
    </source>
</reference>
<sequence>MTPDQSQQIEELLLTWYRWQIRQSHAVQLAHFYRPEDRTCRGYDTPMSEEELDEQADEWVENQMSEQVQLCIDRLTIEQRAAVSVSMRNKECGANVWSNGRAGAQHATYQAAKVVLLPMLISKCLVKVGEVA</sequence>
<dbReference type="AlphaFoldDB" id="A0AAX2RIV1"/>
<dbReference type="EMBL" id="SNSQ01000040">
    <property type="protein sequence ID" value="TEU40302.1"/>
    <property type="molecule type" value="Genomic_DNA"/>
</dbReference>
<organism evidence="1 2">
    <name type="scientific">Burkholderia cepacia</name>
    <name type="common">Pseudomonas cepacia</name>
    <dbReference type="NCBI Taxonomy" id="292"/>
    <lineage>
        <taxon>Bacteria</taxon>
        <taxon>Pseudomonadati</taxon>
        <taxon>Pseudomonadota</taxon>
        <taxon>Betaproteobacteria</taxon>
        <taxon>Burkholderiales</taxon>
        <taxon>Burkholderiaceae</taxon>
        <taxon>Burkholderia</taxon>
        <taxon>Burkholderia cepacia complex</taxon>
    </lineage>
</organism>
<evidence type="ECO:0000313" key="1">
    <source>
        <dbReference type="EMBL" id="TEU40302.1"/>
    </source>
</evidence>
<gene>
    <name evidence="1" type="ORF">E3D37_28785</name>
</gene>
<dbReference type="Proteomes" id="UP000298234">
    <property type="component" value="Unassembled WGS sequence"/>
</dbReference>
<proteinExistence type="predicted"/>